<dbReference type="PANTHER" id="PTHR46390">
    <property type="entry name" value="MANNOSE-1-PHOSPHATE GUANYLYLTRANSFERASE"/>
    <property type="match status" value="1"/>
</dbReference>
<keyword evidence="3 11" id="KW-0548">Nucleotidyltransferase</keyword>
<evidence type="ECO:0000256" key="7">
    <source>
        <dbReference type="RuleBase" id="RU004190"/>
    </source>
</evidence>
<evidence type="ECO:0000256" key="4">
    <source>
        <dbReference type="ARBA" id="ARBA00022741"/>
    </source>
</evidence>
<evidence type="ECO:0000259" key="8">
    <source>
        <dbReference type="Pfam" id="PF00483"/>
    </source>
</evidence>
<keyword evidence="12" id="KW-1185">Reference proteome</keyword>
<evidence type="ECO:0000313" key="12">
    <source>
        <dbReference type="Proteomes" id="UP000262379"/>
    </source>
</evidence>
<comment type="catalytic activity">
    <reaction evidence="6">
        <text>alpha-D-mannose 1-phosphate + GTP + H(+) = GDP-alpha-D-mannose + diphosphate</text>
        <dbReference type="Rhea" id="RHEA:15229"/>
        <dbReference type="ChEBI" id="CHEBI:15378"/>
        <dbReference type="ChEBI" id="CHEBI:33019"/>
        <dbReference type="ChEBI" id="CHEBI:37565"/>
        <dbReference type="ChEBI" id="CHEBI:57527"/>
        <dbReference type="ChEBI" id="CHEBI:58409"/>
        <dbReference type="EC" id="2.7.7.13"/>
    </reaction>
</comment>
<dbReference type="InterPro" id="IPR011051">
    <property type="entry name" value="RmlC_Cupin_sf"/>
</dbReference>
<dbReference type="CDD" id="cd02213">
    <property type="entry name" value="cupin_PMI_typeII_C"/>
    <property type="match status" value="1"/>
</dbReference>
<dbReference type="Pfam" id="PF00483">
    <property type="entry name" value="NTP_transferase"/>
    <property type="match status" value="1"/>
</dbReference>
<feature type="domain" description="MannoseP isomerase/GMP-like beta-helix" evidence="10">
    <location>
        <begin position="298"/>
        <end position="348"/>
    </location>
</feature>
<evidence type="ECO:0000256" key="1">
    <source>
        <dbReference type="ARBA" id="ARBA00006115"/>
    </source>
</evidence>
<dbReference type="SUPFAM" id="SSF53448">
    <property type="entry name" value="Nucleotide-diphospho-sugar transferases"/>
    <property type="match status" value="1"/>
</dbReference>
<name>A0A371XHE5_9HYPH</name>
<evidence type="ECO:0000259" key="9">
    <source>
        <dbReference type="Pfam" id="PF01050"/>
    </source>
</evidence>
<dbReference type="GO" id="GO:0009298">
    <property type="term" value="P:GDP-mannose biosynthetic process"/>
    <property type="evidence" value="ECO:0007669"/>
    <property type="project" value="TreeGrafter"/>
</dbReference>
<dbReference type="EC" id="2.7.7.13" evidence="2"/>
<feature type="domain" description="Nucleotidyl transferase" evidence="8">
    <location>
        <begin position="7"/>
        <end position="285"/>
    </location>
</feature>
<dbReference type="InterPro" id="IPR014710">
    <property type="entry name" value="RmlC-like_jellyroll"/>
</dbReference>
<dbReference type="Proteomes" id="UP000262379">
    <property type="component" value="Unassembled WGS sequence"/>
</dbReference>
<feature type="domain" description="Mannose-6-phosphate isomerase type II C-terminal" evidence="9">
    <location>
        <begin position="350"/>
        <end position="461"/>
    </location>
</feature>
<dbReference type="InterPro" id="IPR001538">
    <property type="entry name" value="Man6P_isomerase-2_C"/>
</dbReference>
<evidence type="ECO:0000256" key="3">
    <source>
        <dbReference type="ARBA" id="ARBA00022695"/>
    </source>
</evidence>
<dbReference type="Pfam" id="PF01050">
    <property type="entry name" value="MannoseP_isomer"/>
    <property type="match status" value="1"/>
</dbReference>
<keyword evidence="11" id="KW-0808">Transferase</keyword>
<keyword evidence="4" id="KW-0547">Nucleotide-binding</keyword>
<reference evidence="12" key="1">
    <citation type="submission" date="2018-08" db="EMBL/GenBank/DDBJ databases">
        <authorList>
            <person name="Im W.T."/>
        </authorList>
    </citation>
    <scope>NUCLEOTIDE SEQUENCE [LARGE SCALE GENOMIC DNA]</scope>
    <source>
        <strain evidence="12">LA-28</strain>
    </source>
</reference>
<keyword evidence="5" id="KW-0342">GTP-binding</keyword>
<evidence type="ECO:0000313" key="11">
    <source>
        <dbReference type="EMBL" id="RFC68648.1"/>
    </source>
</evidence>
<dbReference type="InterPro" id="IPR054566">
    <property type="entry name" value="ManC/GMP-like_b-helix"/>
</dbReference>
<dbReference type="InterPro" id="IPR051161">
    <property type="entry name" value="Mannose-6P_isomerase_type2"/>
</dbReference>
<dbReference type="NCBIfam" id="TIGR01479">
    <property type="entry name" value="GMP_PMI"/>
    <property type="match status" value="1"/>
</dbReference>
<dbReference type="InterPro" id="IPR005835">
    <property type="entry name" value="NTP_transferase_dom"/>
</dbReference>
<accession>A0A371XHE5</accession>
<comment type="caution">
    <text evidence="11">The sequence shown here is derived from an EMBL/GenBank/DDBJ whole genome shotgun (WGS) entry which is preliminary data.</text>
</comment>
<keyword evidence="11" id="KW-0413">Isomerase</keyword>
<sequence>MGLRITPVILAAGVGTRLWPLSQVTMPKQFLPLLSDGRSTFQAAIGAVSGEMFGTPIVMTQEAYRWIATEQARAIGRAVEFVLEPPKCGTALAVSVAAHQAKAKRNGGLCLVLASDHNLQGQTLFEDDCRNAVKLAARSHIAIFGIEPDHPSSDYGYIELGQVLHVGKGYSVKRFVEKPDQPHAMELIRSGCLWNSGNMLFDTDAMIAELAKSAPNIAAAAQNALANAVDDNGALILPERAAQGLNAISIDYALLERTSRAAVVRASFGWSDMGTWQSVFDLGAKDPAGNVTAGQAHLIDTRDSLVFSDGRRTAVIGLNDVAVVATPQAILVADVKQSSKIKDLLPQLSETDAYARTYRPWGWFERLGGGPNFQVKQLVVKRGAALSLQLHHHRDEHWTVVQGVGEITVGSDTGIFEAGSNVYIARESIHRLRNMGDAELIVIEVQTGSYLGEDDIVRFEDLYDRV</sequence>
<gene>
    <name evidence="11" type="ORF">DY251_06705</name>
</gene>
<evidence type="ECO:0000256" key="5">
    <source>
        <dbReference type="ARBA" id="ARBA00023134"/>
    </source>
</evidence>
<organism evidence="11 12">
    <name type="scientific">Mesorhizobium denitrificans</name>
    <dbReference type="NCBI Taxonomy" id="2294114"/>
    <lineage>
        <taxon>Bacteria</taxon>
        <taxon>Pseudomonadati</taxon>
        <taxon>Pseudomonadota</taxon>
        <taxon>Alphaproteobacteria</taxon>
        <taxon>Hyphomicrobiales</taxon>
        <taxon>Phyllobacteriaceae</taxon>
        <taxon>Mesorhizobium</taxon>
    </lineage>
</organism>
<dbReference type="PANTHER" id="PTHR46390:SF1">
    <property type="entry name" value="MANNOSE-1-PHOSPHATE GUANYLYLTRANSFERASE"/>
    <property type="match status" value="1"/>
</dbReference>
<dbReference type="Pfam" id="PF22640">
    <property type="entry name" value="ManC_GMP_beta-helix"/>
    <property type="match status" value="1"/>
</dbReference>
<dbReference type="GO" id="GO:0005525">
    <property type="term" value="F:GTP binding"/>
    <property type="evidence" value="ECO:0007669"/>
    <property type="project" value="UniProtKB-KW"/>
</dbReference>
<dbReference type="SUPFAM" id="SSF51182">
    <property type="entry name" value="RmlC-like cupins"/>
    <property type="match status" value="1"/>
</dbReference>
<protein>
    <recommendedName>
        <fullName evidence="2">mannose-1-phosphate guanylyltransferase</fullName>
        <ecNumber evidence="2">2.7.7.13</ecNumber>
    </recommendedName>
</protein>
<dbReference type="Gene3D" id="2.60.120.10">
    <property type="entry name" value="Jelly Rolls"/>
    <property type="match status" value="1"/>
</dbReference>
<proteinExistence type="inferred from homology"/>
<dbReference type="GO" id="GO:0016853">
    <property type="term" value="F:isomerase activity"/>
    <property type="evidence" value="ECO:0007669"/>
    <property type="project" value="UniProtKB-KW"/>
</dbReference>
<evidence type="ECO:0000256" key="2">
    <source>
        <dbReference type="ARBA" id="ARBA00012387"/>
    </source>
</evidence>
<comment type="similarity">
    <text evidence="1 7">Belongs to the mannose-6-phosphate isomerase type 2 family.</text>
</comment>
<evidence type="ECO:0000256" key="6">
    <source>
        <dbReference type="ARBA" id="ARBA00047343"/>
    </source>
</evidence>
<dbReference type="InterPro" id="IPR029044">
    <property type="entry name" value="Nucleotide-diphossugar_trans"/>
</dbReference>
<dbReference type="EMBL" id="QURN01000004">
    <property type="protein sequence ID" value="RFC68648.1"/>
    <property type="molecule type" value="Genomic_DNA"/>
</dbReference>
<dbReference type="Gene3D" id="3.90.550.10">
    <property type="entry name" value="Spore Coat Polysaccharide Biosynthesis Protein SpsA, Chain A"/>
    <property type="match status" value="1"/>
</dbReference>
<dbReference type="InterPro" id="IPR006375">
    <property type="entry name" value="Man1P_GuaTrfase/Man6P_Isoase"/>
</dbReference>
<dbReference type="GO" id="GO:0004475">
    <property type="term" value="F:mannose-1-phosphate guanylyltransferase (GTP) activity"/>
    <property type="evidence" value="ECO:0007669"/>
    <property type="project" value="UniProtKB-EC"/>
</dbReference>
<dbReference type="AlphaFoldDB" id="A0A371XHE5"/>
<evidence type="ECO:0000259" key="10">
    <source>
        <dbReference type="Pfam" id="PF22640"/>
    </source>
</evidence>
<dbReference type="GO" id="GO:0000271">
    <property type="term" value="P:polysaccharide biosynthetic process"/>
    <property type="evidence" value="ECO:0007669"/>
    <property type="project" value="InterPro"/>
</dbReference>